<dbReference type="EMBL" id="JAQQWE010000004">
    <property type="protein sequence ID" value="KAK7957314.1"/>
    <property type="molecule type" value="Genomic_DNA"/>
</dbReference>
<protein>
    <submittedName>
        <fullName evidence="2">Uncharacterized protein</fullName>
    </submittedName>
</protein>
<feature type="chain" id="PRO_5045476646" evidence="1">
    <location>
        <begin position="19"/>
        <end position="79"/>
    </location>
</feature>
<keyword evidence="3" id="KW-1185">Reference proteome</keyword>
<feature type="signal peptide" evidence="1">
    <location>
        <begin position="1"/>
        <end position="18"/>
    </location>
</feature>
<dbReference type="RefSeq" id="XP_066702620.1">
    <property type="nucleotide sequence ID" value="XM_066842758.1"/>
</dbReference>
<keyword evidence="1" id="KW-0732">Signal</keyword>
<dbReference type="GeneID" id="92075820"/>
<proteinExistence type="predicted"/>
<gene>
    <name evidence="2" type="ORF">PG986_006536</name>
</gene>
<organism evidence="2 3">
    <name type="scientific">Apiospora aurea</name>
    <dbReference type="NCBI Taxonomy" id="335848"/>
    <lineage>
        <taxon>Eukaryota</taxon>
        <taxon>Fungi</taxon>
        <taxon>Dikarya</taxon>
        <taxon>Ascomycota</taxon>
        <taxon>Pezizomycotina</taxon>
        <taxon>Sordariomycetes</taxon>
        <taxon>Xylariomycetidae</taxon>
        <taxon>Amphisphaeriales</taxon>
        <taxon>Apiosporaceae</taxon>
        <taxon>Apiospora</taxon>
    </lineage>
</organism>
<evidence type="ECO:0000313" key="3">
    <source>
        <dbReference type="Proteomes" id="UP001391051"/>
    </source>
</evidence>
<evidence type="ECO:0000313" key="2">
    <source>
        <dbReference type="EMBL" id="KAK7957314.1"/>
    </source>
</evidence>
<name>A0ABR1QL54_9PEZI</name>
<evidence type="ECO:0000256" key="1">
    <source>
        <dbReference type="SAM" id="SignalP"/>
    </source>
</evidence>
<comment type="caution">
    <text evidence="2">The sequence shown here is derived from an EMBL/GenBank/DDBJ whole genome shotgun (WGS) entry which is preliminary data.</text>
</comment>
<dbReference type="Proteomes" id="UP001391051">
    <property type="component" value="Unassembled WGS sequence"/>
</dbReference>
<reference evidence="2 3" key="1">
    <citation type="submission" date="2023-01" db="EMBL/GenBank/DDBJ databases">
        <title>Analysis of 21 Apiospora genomes using comparative genomics revels a genus with tremendous synthesis potential of carbohydrate active enzymes and secondary metabolites.</title>
        <authorList>
            <person name="Sorensen T."/>
        </authorList>
    </citation>
    <scope>NUCLEOTIDE SEQUENCE [LARGE SCALE GENOMIC DNA]</scope>
    <source>
        <strain evidence="2 3">CBS 24483</strain>
    </source>
</reference>
<sequence length="79" mass="8336">MRISIPALLTLFTATSSALTIPETGLGRLVSRLLHGRGNVLIPNPEIGKGRCLENIPPTGEGRTIACGCGIRLKQADID</sequence>
<accession>A0ABR1QL54</accession>